<dbReference type="PRINTS" id="PR01300">
    <property type="entry name" value="PYOCINKILLER"/>
</dbReference>
<dbReference type="SUPFAM" id="SSF69369">
    <property type="entry name" value="Cloacin translocation domain"/>
    <property type="match status" value="1"/>
</dbReference>
<evidence type="ECO:0000256" key="3">
    <source>
        <dbReference type="ARBA" id="ARBA00022722"/>
    </source>
</evidence>
<keyword evidence="4" id="KW-0255">Endonuclease</keyword>
<protein>
    <submittedName>
        <fullName evidence="10">S-type Pyocin</fullName>
        <ecNumber evidence="10">3.1.-.-</ecNumber>
    </submittedName>
</protein>
<dbReference type="GO" id="GO:0016787">
    <property type="term" value="F:hydrolase activity"/>
    <property type="evidence" value="ECO:0007669"/>
    <property type="project" value="UniProtKB-KW"/>
</dbReference>
<dbReference type="GO" id="GO:0031640">
    <property type="term" value="P:killing of cells of another organism"/>
    <property type="evidence" value="ECO:0007669"/>
    <property type="project" value="UniProtKB-KW"/>
</dbReference>
<feature type="coiled-coil region" evidence="8">
    <location>
        <begin position="167"/>
        <end position="252"/>
    </location>
</feature>
<evidence type="ECO:0000256" key="5">
    <source>
        <dbReference type="ARBA" id="ARBA00022801"/>
    </source>
</evidence>
<evidence type="ECO:0000256" key="8">
    <source>
        <dbReference type="SAM" id="Coils"/>
    </source>
</evidence>
<reference evidence="10 11" key="1">
    <citation type="submission" date="2018-06" db="EMBL/GenBank/DDBJ databases">
        <authorList>
            <consortium name="Pathogen Informatics"/>
            <person name="Doyle S."/>
        </authorList>
    </citation>
    <scope>NUCLEOTIDE SEQUENCE [LARGE SCALE GENOMIC DNA]</scope>
    <source>
        <strain evidence="10 11">NCTC7914</strain>
    </source>
</reference>
<evidence type="ECO:0000256" key="1">
    <source>
        <dbReference type="ARBA" id="ARBA00006811"/>
    </source>
</evidence>
<dbReference type="EC" id="3.1.-.-" evidence="10"/>
<dbReference type="EMBL" id="UGUY01000001">
    <property type="protein sequence ID" value="SUD68263.1"/>
    <property type="molecule type" value="Genomic_DNA"/>
</dbReference>
<keyword evidence="7" id="KW-0078">Bacteriocin</keyword>
<comment type="similarity">
    <text evidence="1">Belongs to the colicin/pyosin nuclease family.</text>
</comment>
<keyword evidence="5 10" id="KW-0378">Hydrolase</keyword>
<dbReference type="GO" id="GO:0042742">
    <property type="term" value="P:defense response to bacterium"/>
    <property type="evidence" value="ECO:0007669"/>
    <property type="project" value="UniProtKB-KW"/>
</dbReference>
<dbReference type="SMART" id="SM00507">
    <property type="entry name" value="HNHc"/>
    <property type="match status" value="1"/>
</dbReference>
<sequence length="620" mass="65827">MARKKRQVILPPTYVGAQPSRPGASAPGGSVANHVGPILEGFQISAAGAMKIADDAARVVYLESLSALVGRLEQEIAIVRKKRGGAQLSHIESLQEDIAARSVLLGRKTADLELQQTQANSYYGASPFGRKPEEYAHATFRNIATGLIKITSAQEALNAAYRAAYMVQLREAEIQMLQAQIAALQQALHTAQEQLRAEAEAQARAKAEAEAAARAKAEAEAAARAKAEAEAAARAQAEAEAVARAQAEAEATRLANTFTMSGAAAVGGPLVVTALGHVVSTALNFSLSVSMGAALAGLRGAAGVAVPFVAGAAALVYSSRLGNGELQERYVLQMPLDTLDPQLSLALAPGNAIGSHAELPFRLSSQATEADDSEILVVKTDGQVVPSQVRVLAATHDRQHNLYRVTTADVPSRTFTWTPIAQADNASTGLPAEQPELAVYEGATLNPVEVRLDGYPGVADASLDDYIIVFPADSGLPPLYVMFRDRREESGTMTGFGQPDATVWLAGANQGQGVAIPPRIADKLRGRNFSSWRRAREAIWTAVSEDPVLMSQFSKSNQTLLRNGYSPSAIPSEHAGSNRAFEIHHVIPLKDGGAVYDIDNLRITTPKNHVRIHRNKGADQ</sequence>
<dbReference type="AlphaFoldDB" id="A0A379KJY3"/>
<dbReference type="Proteomes" id="UP000254602">
    <property type="component" value="Unassembled WGS sequence"/>
</dbReference>
<dbReference type="Pfam" id="PF21431">
    <property type="entry name" value="Col-Pyo_DNase"/>
    <property type="match status" value="1"/>
</dbReference>
<keyword evidence="3" id="KW-0540">Nuclease</keyword>
<keyword evidence="8" id="KW-0175">Coiled coil</keyword>
<dbReference type="Gene3D" id="3.90.540.10">
    <property type="entry name" value="Colicin/pyocin, DNase domain"/>
    <property type="match status" value="1"/>
</dbReference>
<dbReference type="CDD" id="cd00085">
    <property type="entry name" value="HNHc"/>
    <property type="match status" value="1"/>
</dbReference>
<evidence type="ECO:0000256" key="4">
    <source>
        <dbReference type="ARBA" id="ARBA00022759"/>
    </source>
</evidence>
<keyword evidence="6" id="KW-0044">Antibiotic</keyword>
<evidence type="ECO:0000256" key="7">
    <source>
        <dbReference type="ARBA" id="ARBA00023048"/>
    </source>
</evidence>
<gene>
    <name evidence="10" type="primary">pys2_2</name>
    <name evidence="10" type="ORF">NCTC7914_02392</name>
</gene>
<dbReference type="InterPro" id="IPR003615">
    <property type="entry name" value="HNH_nuc"/>
</dbReference>
<dbReference type="GO" id="GO:0005102">
    <property type="term" value="F:signaling receptor binding"/>
    <property type="evidence" value="ECO:0007669"/>
    <property type="project" value="InterPro"/>
</dbReference>
<dbReference type="GO" id="GO:0019835">
    <property type="term" value="P:cytolysis"/>
    <property type="evidence" value="ECO:0007669"/>
    <property type="project" value="InterPro"/>
</dbReference>
<dbReference type="SUPFAM" id="SSF54060">
    <property type="entry name" value="His-Me finger endonucleases"/>
    <property type="match status" value="1"/>
</dbReference>
<keyword evidence="2" id="KW-0929">Antimicrobial</keyword>
<name>A0A379KJY3_PSEPU</name>
<dbReference type="InterPro" id="IPR016128">
    <property type="entry name" value="Pyosin/cloacin_T_dom"/>
</dbReference>
<feature type="domain" description="HNH nuclease" evidence="9">
    <location>
        <begin position="555"/>
        <end position="610"/>
    </location>
</feature>
<evidence type="ECO:0000313" key="11">
    <source>
        <dbReference type="Proteomes" id="UP000254602"/>
    </source>
</evidence>
<dbReference type="InterPro" id="IPR003060">
    <property type="entry name" value="Pyocin_killer"/>
</dbReference>
<dbReference type="InterPro" id="IPR037146">
    <property type="entry name" value="Colicin/pyocin_DNase_dom_sf"/>
</dbReference>
<evidence type="ECO:0000259" key="9">
    <source>
        <dbReference type="SMART" id="SM00507"/>
    </source>
</evidence>
<dbReference type="GO" id="GO:0004519">
    <property type="term" value="F:endonuclease activity"/>
    <property type="evidence" value="ECO:0007669"/>
    <property type="project" value="UniProtKB-KW"/>
</dbReference>
<organism evidence="10 11">
    <name type="scientific">Pseudomonas putida</name>
    <name type="common">Arthrobacter siderocapsulatus</name>
    <dbReference type="NCBI Taxonomy" id="303"/>
    <lineage>
        <taxon>Bacteria</taxon>
        <taxon>Pseudomonadati</taxon>
        <taxon>Pseudomonadota</taxon>
        <taxon>Gammaproteobacteria</taxon>
        <taxon>Pseudomonadales</taxon>
        <taxon>Pseudomonadaceae</taxon>
        <taxon>Pseudomonas</taxon>
    </lineage>
</organism>
<accession>A0A379KJY3</accession>
<dbReference type="Pfam" id="PF06958">
    <property type="entry name" value="Pyocin_S"/>
    <property type="match status" value="1"/>
</dbReference>
<dbReference type="InterPro" id="IPR044925">
    <property type="entry name" value="His-Me_finger_sf"/>
</dbReference>
<dbReference type="RefSeq" id="WP_148708299.1">
    <property type="nucleotide sequence ID" value="NZ_UGUY01000001.1"/>
</dbReference>
<evidence type="ECO:0000313" key="10">
    <source>
        <dbReference type="EMBL" id="SUD68263.1"/>
    </source>
</evidence>
<evidence type="ECO:0000256" key="6">
    <source>
        <dbReference type="ARBA" id="ARBA00023022"/>
    </source>
</evidence>
<proteinExistence type="inferred from homology"/>
<evidence type="ECO:0000256" key="2">
    <source>
        <dbReference type="ARBA" id="ARBA00022529"/>
    </source>
</evidence>
<dbReference type="InterPro" id="IPR036302">
    <property type="entry name" value="Pyosin/cloacin_T_dom_sf"/>
</dbReference>